<evidence type="ECO:0000313" key="1">
    <source>
        <dbReference type="EMBL" id="KMZ75889.1"/>
    </source>
</evidence>
<name>A0A0K9Q3X7_ZOSMR</name>
<dbReference type="EMBL" id="LFYR01000113">
    <property type="protein sequence ID" value="KMZ75889.1"/>
    <property type="molecule type" value="Genomic_DNA"/>
</dbReference>
<dbReference type="PANTHER" id="PTHR33923">
    <property type="entry name" value="CALMODULIN-BINDING PROTEIN-RELATED"/>
    <property type="match status" value="1"/>
</dbReference>
<dbReference type="InterPro" id="IPR044681">
    <property type="entry name" value="PICBP-like"/>
</dbReference>
<evidence type="ECO:0000313" key="2">
    <source>
        <dbReference type="Proteomes" id="UP000036987"/>
    </source>
</evidence>
<dbReference type="AlphaFoldDB" id="A0A0K9Q3X7"/>
<accession>A0A0K9Q3X7</accession>
<dbReference type="Proteomes" id="UP000036987">
    <property type="component" value="Unassembled WGS sequence"/>
</dbReference>
<dbReference type="PANTHER" id="PTHR33923:SF2">
    <property type="entry name" value="CALMODULIN-BINDING PROTEIN-RELATED"/>
    <property type="match status" value="1"/>
</dbReference>
<dbReference type="GO" id="GO:0005516">
    <property type="term" value="F:calmodulin binding"/>
    <property type="evidence" value="ECO:0007669"/>
    <property type="project" value="InterPro"/>
</dbReference>
<proteinExistence type="predicted"/>
<sequence>MKSLLLVIGQISKKAKRFLKKSNLPDINPSKTCSSILKESRFPKQWKDASVQHVCRYTHCSLNGKDHSTVQNSFSFLKSKANKHFSSKEFYFFEKSGSCLEKQKINRENEGSVAVSPTSEIIVHTKKPSDDYFVEIYANRNGKIETFSVNKKSGSLDLESNLIVNSKDCGDKVTNTCSLRTKSINSIDQGTEYSDELKLSVENAKSEKEVPKCKENGFTISQINNREDIEETRRDPSPKIVKDIVDKHVEKEVLNIDFSMHGDSKLPDDVLIPANIPGIKYILNSSLLEIETLKIKALNINYVVNINGFFIYNGKLQYIY</sequence>
<keyword evidence="2" id="KW-1185">Reference proteome</keyword>
<organism evidence="1 2">
    <name type="scientific">Zostera marina</name>
    <name type="common">Eelgrass</name>
    <dbReference type="NCBI Taxonomy" id="29655"/>
    <lineage>
        <taxon>Eukaryota</taxon>
        <taxon>Viridiplantae</taxon>
        <taxon>Streptophyta</taxon>
        <taxon>Embryophyta</taxon>
        <taxon>Tracheophyta</taxon>
        <taxon>Spermatophyta</taxon>
        <taxon>Magnoliopsida</taxon>
        <taxon>Liliopsida</taxon>
        <taxon>Zosteraceae</taxon>
        <taxon>Zostera</taxon>
    </lineage>
</organism>
<reference evidence="2" key="1">
    <citation type="journal article" date="2016" name="Nature">
        <title>The genome of the seagrass Zostera marina reveals angiosperm adaptation to the sea.</title>
        <authorList>
            <person name="Olsen J.L."/>
            <person name="Rouze P."/>
            <person name="Verhelst B."/>
            <person name="Lin Y.-C."/>
            <person name="Bayer T."/>
            <person name="Collen J."/>
            <person name="Dattolo E."/>
            <person name="De Paoli E."/>
            <person name="Dittami S."/>
            <person name="Maumus F."/>
            <person name="Michel G."/>
            <person name="Kersting A."/>
            <person name="Lauritano C."/>
            <person name="Lohaus R."/>
            <person name="Toepel M."/>
            <person name="Tonon T."/>
            <person name="Vanneste K."/>
            <person name="Amirebrahimi M."/>
            <person name="Brakel J."/>
            <person name="Bostroem C."/>
            <person name="Chovatia M."/>
            <person name="Grimwood J."/>
            <person name="Jenkins J.W."/>
            <person name="Jueterbock A."/>
            <person name="Mraz A."/>
            <person name="Stam W.T."/>
            <person name="Tice H."/>
            <person name="Bornberg-Bauer E."/>
            <person name="Green P.J."/>
            <person name="Pearson G.A."/>
            <person name="Procaccini G."/>
            <person name="Duarte C.M."/>
            <person name="Schmutz J."/>
            <person name="Reusch T.B.H."/>
            <person name="Van de Peer Y."/>
        </authorList>
    </citation>
    <scope>NUCLEOTIDE SEQUENCE [LARGE SCALE GENOMIC DNA]</scope>
    <source>
        <strain evidence="2">cv. Finnish</strain>
    </source>
</reference>
<gene>
    <name evidence="1" type="ORF">ZOSMA_10G01570</name>
</gene>
<dbReference type="OrthoDB" id="1304871at2759"/>
<protein>
    <submittedName>
        <fullName evidence="1">Uncharacterized protein</fullName>
    </submittedName>
</protein>
<comment type="caution">
    <text evidence="1">The sequence shown here is derived from an EMBL/GenBank/DDBJ whole genome shotgun (WGS) entry which is preliminary data.</text>
</comment>